<reference evidence="1 2" key="1">
    <citation type="submission" date="2017-06" db="EMBL/GenBank/DDBJ databases">
        <authorList>
            <person name="Kim H.J."/>
            <person name="Triplett B.A."/>
        </authorList>
    </citation>
    <scope>NUCLEOTIDE SEQUENCE [LARGE SCALE GENOMIC DNA]</scope>
    <source>
        <strain evidence="1 2">DSM 43151</strain>
    </source>
</reference>
<dbReference type="OrthoDB" id="3298018at2"/>
<sequence>MADDSSFSSAQGDLPTFAWDSEAAIRFEVAVEAISQAVAAYTALIERANAAGDSSRAQELAGQRSACVQAREALNSEDTDAVSEAIRTYRQVTEDLRAQDR</sequence>
<gene>
    <name evidence="1" type="ORF">SAMN06264365_12840</name>
</gene>
<evidence type="ECO:0000313" key="1">
    <source>
        <dbReference type="EMBL" id="SNS91019.1"/>
    </source>
</evidence>
<name>A0A239IBX0_9ACTN</name>
<dbReference type="AlphaFoldDB" id="A0A239IBX0"/>
<accession>A0A239IBX0</accession>
<dbReference type="EMBL" id="FZNR01000028">
    <property type="protein sequence ID" value="SNS91019.1"/>
    <property type="molecule type" value="Genomic_DNA"/>
</dbReference>
<proteinExistence type="predicted"/>
<organism evidence="1 2">
    <name type="scientific">Actinoplanes regularis</name>
    <dbReference type="NCBI Taxonomy" id="52697"/>
    <lineage>
        <taxon>Bacteria</taxon>
        <taxon>Bacillati</taxon>
        <taxon>Actinomycetota</taxon>
        <taxon>Actinomycetes</taxon>
        <taxon>Micromonosporales</taxon>
        <taxon>Micromonosporaceae</taxon>
        <taxon>Actinoplanes</taxon>
    </lineage>
</organism>
<dbReference type="RefSeq" id="WP_089298500.1">
    <property type="nucleotide sequence ID" value="NZ_BOMU01000099.1"/>
</dbReference>
<protein>
    <submittedName>
        <fullName evidence="1">Uncharacterized protein</fullName>
    </submittedName>
</protein>
<evidence type="ECO:0000313" key="2">
    <source>
        <dbReference type="Proteomes" id="UP000198415"/>
    </source>
</evidence>
<dbReference type="Proteomes" id="UP000198415">
    <property type="component" value="Unassembled WGS sequence"/>
</dbReference>
<keyword evidence="2" id="KW-1185">Reference proteome</keyword>